<dbReference type="RefSeq" id="WP_110076246.1">
    <property type="nucleotide sequence ID" value="NZ_QGTT01000011.1"/>
</dbReference>
<gene>
    <name evidence="6" type="ORF">DET45_1112</name>
</gene>
<proteinExistence type="predicted"/>
<dbReference type="OrthoDB" id="5555605at2"/>
<evidence type="ECO:0000313" key="6">
    <source>
        <dbReference type="EMBL" id="PWW11334.1"/>
    </source>
</evidence>
<dbReference type="EMBL" id="QGTT01000011">
    <property type="protein sequence ID" value="PWW11334.1"/>
    <property type="molecule type" value="Genomic_DNA"/>
</dbReference>
<keyword evidence="2" id="KW-0812">Transmembrane</keyword>
<keyword evidence="7" id="KW-1185">Reference proteome</keyword>
<dbReference type="PANTHER" id="PTHR36985">
    <property type="entry name" value="TRANSLOCATION AND ASSEMBLY MODULE SUBUNIT TAMB"/>
    <property type="match status" value="1"/>
</dbReference>
<name>A0A317Q422_9GAMM</name>
<evidence type="ECO:0000256" key="3">
    <source>
        <dbReference type="ARBA" id="ARBA00022989"/>
    </source>
</evidence>
<dbReference type="GO" id="GO:0097347">
    <property type="term" value="C:TAM protein secretion complex"/>
    <property type="evidence" value="ECO:0007669"/>
    <property type="project" value="TreeGrafter"/>
</dbReference>
<reference evidence="6 7" key="1">
    <citation type="submission" date="2018-05" db="EMBL/GenBank/DDBJ databases">
        <title>Freshwater and sediment microbial communities from various areas in North America, analyzing microbe dynamics in response to fracking.</title>
        <authorList>
            <person name="Lamendella R."/>
        </authorList>
    </citation>
    <scope>NUCLEOTIDE SEQUENCE [LARGE SCALE GENOMIC DNA]</scope>
    <source>
        <strain evidence="6 7">125B1</strain>
    </source>
</reference>
<evidence type="ECO:0000256" key="4">
    <source>
        <dbReference type="ARBA" id="ARBA00023136"/>
    </source>
</evidence>
<evidence type="ECO:0000313" key="7">
    <source>
        <dbReference type="Proteomes" id="UP000246964"/>
    </source>
</evidence>
<accession>A0A317Q422</accession>
<feature type="domain" description="Translocation and assembly module TamB C-terminal" evidence="5">
    <location>
        <begin position="800"/>
        <end position="1137"/>
    </location>
</feature>
<comment type="subcellular location">
    <subcellularLocation>
        <location evidence="1">Membrane</location>
        <topology evidence="1">Single-pass membrane protein</topology>
    </subcellularLocation>
</comment>
<evidence type="ECO:0000256" key="2">
    <source>
        <dbReference type="ARBA" id="ARBA00022692"/>
    </source>
</evidence>
<dbReference type="GO" id="GO:0009306">
    <property type="term" value="P:protein secretion"/>
    <property type="evidence" value="ECO:0007669"/>
    <property type="project" value="InterPro"/>
</dbReference>
<dbReference type="Proteomes" id="UP000246964">
    <property type="component" value="Unassembled WGS sequence"/>
</dbReference>
<comment type="caution">
    <text evidence="6">The sequence shown here is derived from an EMBL/GenBank/DDBJ whole genome shotgun (WGS) entry which is preliminary data.</text>
</comment>
<sequence length="1139" mass="124433">MRWVKLLAWVIVILFVLVPSVIYGLLATNKGSNLVLSQALKWSGQPLTIAKIEGDLLSELTLSGVDYQSPTLQISAKKLALNWQPSALIDQQLVINQIITADLIVRYQATTTEPTEETQPLQLPDISLPFELQVKQLRTENTQIQLAEGLETLPDVSLALSWHQNDLTLTEVKISYDNMDAVMNAQLDTTAPYQSSVTATWQLSQLPISAVALTELTGSTELVGNLNSLNAVTRFEAEQIPEQQMTIHAEQLLTDFSWQASLILNQLPLSLGFPLLQDSAAAAWLTSFNDAKLSATLDADPTRLQLHQLQINDIQSASKQMAGGSINATGVVSNYLDAMVKPNQTEFNVYLVIDNVAIEHTEQNFLIKQLALKVKDNLSKFSYELAADVTHPLTETVSTHLHGTGSLHDLAIESLSLTAPNFNALLAGSLNWKENVEGHLDVQQFNLDSQLIDASLTEQITAEGGLAFSNNRVSAEQFNLQWRSNKVQLDGAMRSDQPLLIDIQVPDISELSTSPYAQGNLVLKASAALNTNQSVVLDIAELSIKHPDFGDWATNKNGKLEVPLAKPVALTADDLCLQSNARIPAEICLQTAYSNQQQTTTITARSLPLALLNRFREADVAERVWGLVDADASLIVDTNSWSIVRTEGDIRSDRTFLFALDEEVSTGFKFWGLSWAGNLDLITSEITAELNKNAGVLIGDAEITNLADAPQLSGSVLLSLEDLTLLQWFLPDLRYENATALGSIEFSGPLAKPELIGSIELAADEIGFAESGLLLTGVRVNAQTAKQQPDNILLDGQAYSGDGWITIRGLIEPKLERLAIDIDGEKFRTIQTPEITVDVSPNITISLIDKRIDVKGEVTIPYANIEQPELGESIDNPSEDIKLYKDGKPVVTDESSIYPLYADIRVNLSEQISVSAFGFEGNLAGSLRLIEQPNRALTASGSVRVTEGFYELYGQRLEIDRGSLIYNGGSVDNPGLDLRVVRAKENIMSTENVTVGAQITGTLTEPDFQMFSTPAMPDSEVLSYLILGRGSGTTSGSGDNMQLQALIMLGSKGTEVIGQPLQEIFGLDEFGIDSTMNPQDTSFYIGKYLSPKLYVKYGVGLFENTNTFLIRYFLTDNILIESTASGEAQGGDIFYTIEK</sequence>
<keyword evidence="3" id="KW-1133">Transmembrane helix</keyword>
<dbReference type="AlphaFoldDB" id="A0A317Q422"/>
<keyword evidence="4" id="KW-0472">Membrane</keyword>
<dbReference type="GO" id="GO:0005886">
    <property type="term" value="C:plasma membrane"/>
    <property type="evidence" value="ECO:0007669"/>
    <property type="project" value="InterPro"/>
</dbReference>
<evidence type="ECO:0000259" key="5">
    <source>
        <dbReference type="Pfam" id="PF04357"/>
    </source>
</evidence>
<dbReference type="Pfam" id="PF04357">
    <property type="entry name" value="TamB"/>
    <property type="match status" value="1"/>
</dbReference>
<dbReference type="InterPro" id="IPR007452">
    <property type="entry name" value="TamB_C"/>
</dbReference>
<protein>
    <submittedName>
        <fullName evidence="6">Autotransporter translocation and assembly factor TamB</fullName>
    </submittedName>
</protein>
<evidence type="ECO:0000256" key="1">
    <source>
        <dbReference type="ARBA" id="ARBA00004167"/>
    </source>
</evidence>
<organism evidence="6 7">
    <name type="scientific">Pseudidiomarina maritima</name>
    <dbReference type="NCBI Taxonomy" id="519453"/>
    <lineage>
        <taxon>Bacteria</taxon>
        <taxon>Pseudomonadati</taxon>
        <taxon>Pseudomonadota</taxon>
        <taxon>Gammaproteobacteria</taxon>
        <taxon>Alteromonadales</taxon>
        <taxon>Idiomarinaceae</taxon>
        <taxon>Pseudidiomarina</taxon>
    </lineage>
</organism>
<dbReference type="PANTHER" id="PTHR36985:SF1">
    <property type="entry name" value="TRANSLOCATION AND ASSEMBLY MODULE SUBUNIT TAMB"/>
    <property type="match status" value="1"/>
</dbReference>